<comment type="similarity">
    <text evidence="5">Belongs to the SAT4 family.</text>
</comment>
<dbReference type="InterPro" id="IPR052337">
    <property type="entry name" value="SAT4-like"/>
</dbReference>
<evidence type="ECO:0000256" key="2">
    <source>
        <dbReference type="ARBA" id="ARBA00022692"/>
    </source>
</evidence>
<proteinExistence type="inferred from homology"/>
<evidence type="ECO:0000256" key="6">
    <source>
        <dbReference type="SAM" id="MobiDB-lite"/>
    </source>
</evidence>
<evidence type="ECO:0000256" key="4">
    <source>
        <dbReference type="ARBA" id="ARBA00023136"/>
    </source>
</evidence>
<dbReference type="Pfam" id="PF20684">
    <property type="entry name" value="Fung_rhodopsin"/>
    <property type="match status" value="1"/>
</dbReference>
<dbReference type="OrthoDB" id="5283415at2759"/>
<organism evidence="9 10">
    <name type="scientific">Pseudomassariella vexata</name>
    <dbReference type="NCBI Taxonomy" id="1141098"/>
    <lineage>
        <taxon>Eukaryota</taxon>
        <taxon>Fungi</taxon>
        <taxon>Dikarya</taxon>
        <taxon>Ascomycota</taxon>
        <taxon>Pezizomycotina</taxon>
        <taxon>Sordariomycetes</taxon>
        <taxon>Xylariomycetidae</taxon>
        <taxon>Amphisphaeriales</taxon>
        <taxon>Pseudomassariaceae</taxon>
        <taxon>Pseudomassariella</taxon>
    </lineage>
</organism>
<dbReference type="GO" id="GO:0016020">
    <property type="term" value="C:membrane"/>
    <property type="evidence" value="ECO:0007669"/>
    <property type="project" value="UniProtKB-SubCell"/>
</dbReference>
<sequence length="363" mass="40495">MEGFDFSSWRMGIPSPRDTFPKGMSLPRMSAFTPTRPSSRRVTLRIYSRLRVKQFGWDDILISLAMARKIPEVHASMRTAYLGVHVYDIPRAANLSDGMMWNYVIQILYNPILALVKGSVLLFILRIGGHRRSIRYSIHVLNIFNSGLAVGIFITVIFQCKPIPYFWERVTDSTLKGTCVDTGAFYVSTAALTILTDLLVLALPRLKFALMSVFLLGAVVTVISTLRLVWLVGTSLFPPPEDFTYNIRFTYSAVETNLAIMAASGPALRPLFTQYGPGGEGMSGDRSRKLRTNGSRHQFQYGMSSFVMKDMKRQTTGENSPTASKEEILAHGGIVQTTEVDVEYGKKPSSTQIDDDGMARDGY</sequence>
<dbReference type="STRING" id="1141098.A0A1Y2E7M0"/>
<evidence type="ECO:0000313" key="9">
    <source>
        <dbReference type="EMBL" id="ORY67539.1"/>
    </source>
</evidence>
<feature type="transmembrane region" description="Helical" evidence="7">
    <location>
        <begin position="183"/>
        <end position="201"/>
    </location>
</feature>
<evidence type="ECO:0000256" key="3">
    <source>
        <dbReference type="ARBA" id="ARBA00022989"/>
    </source>
</evidence>
<name>A0A1Y2E7M0_9PEZI</name>
<gene>
    <name evidence="9" type="ORF">BCR38DRAFT_456273</name>
</gene>
<dbReference type="PANTHER" id="PTHR33048">
    <property type="entry name" value="PTH11-LIKE INTEGRAL MEMBRANE PROTEIN (AFU_ORTHOLOGUE AFUA_5G11245)"/>
    <property type="match status" value="1"/>
</dbReference>
<evidence type="ECO:0000313" key="10">
    <source>
        <dbReference type="Proteomes" id="UP000193689"/>
    </source>
</evidence>
<comment type="caution">
    <text evidence="9">The sequence shown here is derived from an EMBL/GenBank/DDBJ whole genome shotgun (WGS) entry which is preliminary data.</text>
</comment>
<feature type="transmembrane region" description="Helical" evidence="7">
    <location>
        <begin position="103"/>
        <end position="124"/>
    </location>
</feature>
<evidence type="ECO:0000256" key="7">
    <source>
        <dbReference type="SAM" id="Phobius"/>
    </source>
</evidence>
<keyword evidence="10" id="KW-1185">Reference proteome</keyword>
<accession>A0A1Y2E7M0</accession>
<dbReference type="InParanoid" id="A0A1Y2E7M0"/>
<evidence type="ECO:0000256" key="1">
    <source>
        <dbReference type="ARBA" id="ARBA00004141"/>
    </source>
</evidence>
<dbReference type="RefSeq" id="XP_040718163.1">
    <property type="nucleotide sequence ID" value="XM_040861897.1"/>
</dbReference>
<keyword evidence="4 7" id="KW-0472">Membrane</keyword>
<feature type="transmembrane region" description="Helical" evidence="7">
    <location>
        <begin position="136"/>
        <end position="158"/>
    </location>
</feature>
<dbReference type="AlphaFoldDB" id="A0A1Y2E7M0"/>
<dbReference type="GeneID" id="63778109"/>
<feature type="region of interest" description="Disordered" evidence="6">
    <location>
        <begin position="340"/>
        <end position="363"/>
    </location>
</feature>
<protein>
    <recommendedName>
        <fullName evidence="8">Rhodopsin domain-containing protein</fullName>
    </recommendedName>
</protein>
<dbReference type="InterPro" id="IPR049326">
    <property type="entry name" value="Rhodopsin_dom_fungi"/>
</dbReference>
<dbReference type="EMBL" id="MCFJ01000004">
    <property type="protein sequence ID" value="ORY67539.1"/>
    <property type="molecule type" value="Genomic_DNA"/>
</dbReference>
<feature type="transmembrane region" description="Helical" evidence="7">
    <location>
        <begin position="208"/>
        <end position="230"/>
    </location>
</feature>
<reference evidence="9 10" key="1">
    <citation type="submission" date="2016-07" db="EMBL/GenBank/DDBJ databases">
        <title>Pervasive Adenine N6-methylation of Active Genes in Fungi.</title>
        <authorList>
            <consortium name="DOE Joint Genome Institute"/>
            <person name="Mondo S.J."/>
            <person name="Dannebaum R.O."/>
            <person name="Kuo R.C."/>
            <person name="Labutti K."/>
            <person name="Haridas S."/>
            <person name="Kuo A."/>
            <person name="Salamov A."/>
            <person name="Ahrendt S.R."/>
            <person name="Lipzen A."/>
            <person name="Sullivan W."/>
            <person name="Andreopoulos W.B."/>
            <person name="Clum A."/>
            <person name="Lindquist E."/>
            <person name="Daum C."/>
            <person name="Ramamoorthy G.K."/>
            <person name="Gryganskyi A."/>
            <person name="Culley D."/>
            <person name="Magnuson J.K."/>
            <person name="James T.Y."/>
            <person name="O'Malley M.A."/>
            <person name="Stajich J.E."/>
            <person name="Spatafora J.W."/>
            <person name="Visel A."/>
            <person name="Grigoriev I.V."/>
        </authorList>
    </citation>
    <scope>NUCLEOTIDE SEQUENCE [LARGE SCALE GENOMIC DNA]</scope>
    <source>
        <strain evidence="9 10">CBS 129021</strain>
    </source>
</reference>
<dbReference type="PANTHER" id="PTHR33048:SF160">
    <property type="entry name" value="SAT4 FAMILY MEMBRANE PROTEIN"/>
    <property type="match status" value="1"/>
</dbReference>
<feature type="domain" description="Rhodopsin" evidence="8">
    <location>
        <begin position="44"/>
        <end position="273"/>
    </location>
</feature>
<comment type="subcellular location">
    <subcellularLocation>
        <location evidence="1">Membrane</location>
        <topology evidence="1">Multi-pass membrane protein</topology>
    </subcellularLocation>
</comment>
<evidence type="ECO:0000259" key="8">
    <source>
        <dbReference type="Pfam" id="PF20684"/>
    </source>
</evidence>
<keyword evidence="2 7" id="KW-0812">Transmembrane</keyword>
<evidence type="ECO:0000256" key="5">
    <source>
        <dbReference type="ARBA" id="ARBA00038359"/>
    </source>
</evidence>
<keyword evidence="3 7" id="KW-1133">Transmembrane helix</keyword>
<dbReference type="Proteomes" id="UP000193689">
    <property type="component" value="Unassembled WGS sequence"/>
</dbReference>